<feature type="domain" description="Guanylate kinase-like" evidence="12">
    <location>
        <begin position="678"/>
        <end position="845"/>
    </location>
</feature>
<feature type="compositionally biased region" description="Polar residues" evidence="11">
    <location>
        <begin position="956"/>
        <end position="968"/>
    </location>
</feature>
<dbReference type="Ensembl" id="ENSMALT00000030309.1">
    <property type="protein sequence ID" value="ENSMALP00000029779.1"/>
    <property type="gene ID" value="ENSMALG00000020595.1"/>
</dbReference>
<dbReference type="InterPro" id="IPR036034">
    <property type="entry name" value="PDZ_sf"/>
</dbReference>
<evidence type="ECO:0000256" key="2">
    <source>
        <dbReference type="ARBA" id="ARBA00004435"/>
    </source>
</evidence>
<feature type="region of interest" description="Disordered" evidence="11">
    <location>
        <begin position="943"/>
        <end position="1007"/>
    </location>
</feature>
<dbReference type="AlphaFoldDB" id="A0A3Q3K7K5"/>
<dbReference type="InterPro" id="IPR001478">
    <property type="entry name" value="PDZ"/>
</dbReference>
<dbReference type="InterPro" id="IPR027417">
    <property type="entry name" value="P-loop_NTPase"/>
</dbReference>
<evidence type="ECO:0000256" key="3">
    <source>
        <dbReference type="ARBA" id="ARBA00007014"/>
    </source>
</evidence>
<evidence type="ECO:0000256" key="8">
    <source>
        <dbReference type="ARBA" id="ARBA00022737"/>
    </source>
</evidence>
<dbReference type="GO" id="GO:1905605">
    <property type="term" value="P:positive regulation of blood-brain barrier permeability"/>
    <property type="evidence" value="ECO:0007669"/>
    <property type="project" value="TreeGrafter"/>
</dbReference>
<dbReference type="Gene3D" id="3.40.50.300">
    <property type="entry name" value="P-loop containing nucleotide triphosphate hydrolases"/>
    <property type="match status" value="1"/>
</dbReference>
<dbReference type="SUPFAM" id="SSF50156">
    <property type="entry name" value="PDZ domain-like"/>
    <property type="match status" value="3"/>
</dbReference>
<dbReference type="PROSITE" id="PS50106">
    <property type="entry name" value="PDZ"/>
    <property type="match status" value="3"/>
</dbReference>
<dbReference type="CDD" id="cd06727">
    <property type="entry name" value="PDZ1_ZO1-like"/>
    <property type="match status" value="1"/>
</dbReference>
<dbReference type="SUPFAM" id="SSF50044">
    <property type="entry name" value="SH3-domain"/>
    <property type="match status" value="1"/>
</dbReference>
<feature type="domain" description="PDZ" evidence="13">
    <location>
        <begin position="315"/>
        <end position="393"/>
    </location>
</feature>
<dbReference type="GO" id="GO:0050839">
    <property type="term" value="F:cell adhesion molecule binding"/>
    <property type="evidence" value="ECO:0007669"/>
    <property type="project" value="TreeGrafter"/>
</dbReference>
<dbReference type="PRINTS" id="PR01597">
    <property type="entry name" value="ZONOCCLUDNS"/>
</dbReference>
<dbReference type="PANTHER" id="PTHR13865:SF26">
    <property type="entry name" value="TIGHT JUNCTION PROTEIN ZO-2"/>
    <property type="match status" value="1"/>
</dbReference>
<evidence type="ECO:0000256" key="4">
    <source>
        <dbReference type="ARBA" id="ARBA00022427"/>
    </source>
</evidence>
<keyword evidence="15" id="KW-1185">Reference proteome</keyword>
<feature type="compositionally biased region" description="Basic and acidic residues" evidence="11">
    <location>
        <begin position="142"/>
        <end position="160"/>
    </location>
</feature>
<dbReference type="GO" id="GO:0045216">
    <property type="term" value="P:cell-cell junction organization"/>
    <property type="evidence" value="ECO:0007669"/>
    <property type="project" value="TreeGrafter"/>
</dbReference>
<protein>
    <recommendedName>
        <fullName evidence="16">Tight junction protein 2a (zona occludens 2)</fullName>
    </recommendedName>
</protein>
<proteinExistence type="inferred from homology"/>
<dbReference type="FunFam" id="2.30.42.10:FF:000013">
    <property type="entry name" value="Putative tight junction protein ZO-1"/>
    <property type="match status" value="1"/>
</dbReference>
<dbReference type="InterPro" id="IPR005417">
    <property type="entry name" value="ZO"/>
</dbReference>
<dbReference type="STRING" id="43700.ENSMALP00000029779"/>
<keyword evidence="9" id="KW-0965">Cell junction</keyword>
<dbReference type="PANTHER" id="PTHR13865">
    <property type="entry name" value="TIGHT JUNCTION PROTEIN"/>
    <property type="match status" value="1"/>
</dbReference>
<keyword evidence="7" id="KW-0597">Phosphoprotein</keyword>
<evidence type="ECO:0000313" key="15">
    <source>
        <dbReference type="Proteomes" id="UP000261600"/>
    </source>
</evidence>
<evidence type="ECO:0000256" key="7">
    <source>
        <dbReference type="ARBA" id="ARBA00022553"/>
    </source>
</evidence>
<dbReference type="GO" id="GO:0090557">
    <property type="term" value="P:establishment of endothelial intestinal barrier"/>
    <property type="evidence" value="ECO:0007669"/>
    <property type="project" value="TreeGrafter"/>
</dbReference>
<dbReference type="InterPro" id="IPR036028">
    <property type="entry name" value="SH3-like_dom_sf"/>
</dbReference>
<dbReference type="Pfam" id="PF00595">
    <property type="entry name" value="PDZ"/>
    <property type="match status" value="3"/>
</dbReference>
<dbReference type="Gene3D" id="2.30.42.10">
    <property type="match status" value="3"/>
</dbReference>
<comment type="subcellular location">
    <subcellularLocation>
        <location evidence="2">Cell junction</location>
        <location evidence="2">Tight junction</location>
    </subcellularLocation>
    <subcellularLocation>
        <location evidence="1">Cell membrane</location>
        <topology evidence="1">Peripheral membrane protein</topology>
        <orientation evidence="1">Cytoplasmic side</orientation>
    </subcellularLocation>
</comment>
<evidence type="ECO:0000256" key="1">
    <source>
        <dbReference type="ARBA" id="ARBA00004413"/>
    </source>
</evidence>
<dbReference type="Pfam" id="PF00625">
    <property type="entry name" value="Guanylate_kin"/>
    <property type="match status" value="1"/>
</dbReference>
<dbReference type="Pfam" id="PF07653">
    <property type="entry name" value="SH3_2"/>
    <property type="match status" value="1"/>
</dbReference>
<dbReference type="PROSITE" id="PS50052">
    <property type="entry name" value="GUANYLATE_KINASE_2"/>
    <property type="match status" value="1"/>
</dbReference>
<reference evidence="14" key="2">
    <citation type="submission" date="2025-09" db="UniProtKB">
        <authorList>
            <consortium name="Ensembl"/>
        </authorList>
    </citation>
    <scope>IDENTIFICATION</scope>
</reference>
<keyword evidence="4" id="KW-0796">Tight junction</keyword>
<dbReference type="SMART" id="SM00072">
    <property type="entry name" value="GuKc"/>
    <property type="match status" value="1"/>
</dbReference>
<evidence type="ECO:0000256" key="9">
    <source>
        <dbReference type="ARBA" id="ARBA00022949"/>
    </source>
</evidence>
<dbReference type="InterPro" id="IPR008145">
    <property type="entry name" value="GK/Ca_channel_bsu"/>
</dbReference>
<feature type="region of interest" description="Disordered" evidence="11">
    <location>
        <begin position="887"/>
        <end position="920"/>
    </location>
</feature>
<evidence type="ECO:0000313" key="14">
    <source>
        <dbReference type="Ensembl" id="ENSMALP00000029779.1"/>
    </source>
</evidence>
<dbReference type="Gene3D" id="2.30.30.40">
    <property type="entry name" value="SH3 Domains"/>
    <property type="match status" value="1"/>
</dbReference>
<dbReference type="Proteomes" id="UP000261600">
    <property type="component" value="Unplaced"/>
</dbReference>
<keyword evidence="8" id="KW-0677">Repeat</keyword>
<keyword evidence="6" id="KW-1003">Cell membrane</keyword>
<dbReference type="InterPro" id="IPR001452">
    <property type="entry name" value="SH3_domain"/>
</dbReference>
<comment type="similarity">
    <text evidence="3">Belongs to the MAGUK family.</text>
</comment>
<dbReference type="FunFam" id="3.40.50.300:FF:000110">
    <property type="entry name" value="tight junction protein ZO-1 isoform X1"/>
    <property type="match status" value="1"/>
</dbReference>
<feature type="compositionally biased region" description="Basic and acidic residues" evidence="11">
    <location>
        <begin position="173"/>
        <end position="288"/>
    </location>
</feature>
<dbReference type="GO" id="GO:0005886">
    <property type="term" value="C:plasma membrane"/>
    <property type="evidence" value="ECO:0007669"/>
    <property type="project" value="UniProtKB-SubCell"/>
</dbReference>
<keyword evidence="5" id="KW-0728">SH3 domain</keyword>
<dbReference type="GO" id="GO:0098609">
    <property type="term" value="P:cell-cell adhesion"/>
    <property type="evidence" value="ECO:0007669"/>
    <property type="project" value="TreeGrafter"/>
</dbReference>
<evidence type="ECO:0008006" key="16">
    <source>
        <dbReference type="Google" id="ProtNLM"/>
    </source>
</evidence>
<evidence type="ECO:0000256" key="10">
    <source>
        <dbReference type="ARBA" id="ARBA00023136"/>
    </source>
</evidence>
<name>A0A3Q3K7K5_MONAL</name>
<evidence type="ECO:0000259" key="13">
    <source>
        <dbReference type="PROSITE" id="PS50106"/>
    </source>
</evidence>
<dbReference type="GO" id="GO:0005923">
    <property type="term" value="C:bicellular tight junction"/>
    <property type="evidence" value="ECO:0007669"/>
    <property type="project" value="UniProtKB-SubCell"/>
</dbReference>
<evidence type="ECO:0000259" key="12">
    <source>
        <dbReference type="PROSITE" id="PS50052"/>
    </source>
</evidence>
<feature type="domain" description="PDZ" evidence="13">
    <location>
        <begin position="475"/>
        <end position="556"/>
    </location>
</feature>
<evidence type="ECO:0000256" key="6">
    <source>
        <dbReference type="ARBA" id="ARBA00022475"/>
    </source>
</evidence>
<organism evidence="14 15">
    <name type="scientific">Monopterus albus</name>
    <name type="common">Swamp eel</name>
    <dbReference type="NCBI Taxonomy" id="43700"/>
    <lineage>
        <taxon>Eukaryota</taxon>
        <taxon>Metazoa</taxon>
        <taxon>Chordata</taxon>
        <taxon>Craniata</taxon>
        <taxon>Vertebrata</taxon>
        <taxon>Euteleostomi</taxon>
        <taxon>Actinopterygii</taxon>
        <taxon>Neopterygii</taxon>
        <taxon>Teleostei</taxon>
        <taxon>Neoteleostei</taxon>
        <taxon>Acanthomorphata</taxon>
        <taxon>Anabantaria</taxon>
        <taxon>Synbranchiformes</taxon>
        <taxon>Synbranchidae</taxon>
        <taxon>Monopterus</taxon>
    </lineage>
</organism>
<feature type="domain" description="PDZ" evidence="13">
    <location>
        <begin position="26"/>
        <end position="113"/>
    </location>
</feature>
<feature type="compositionally biased region" description="Basic and acidic residues" evidence="11">
    <location>
        <begin position="975"/>
        <end position="1007"/>
    </location>
</feature>
<dbReference type="FunFam" id="2.30.42.10:FF:000009">
    <property type="entry name" value="Putative tight junction protein ZO-1"/>
    <property type="match status" value="1"/>
</dbReference>
<feature type="region of interest" description="Disordered" evidence="11">
    <location>
        <begin position="402"/>
        <end position="432"/>
    </location>
</feature>
<dbReference type="GO" id="GO:0150105">
    <property type="term" value="P:protein localization to cell-cell junction"/>
    <property type="evidence" value="ECO:0007669"/>
    <property type="project" value="TreeGrafter"/>
</dbReference>
<accession>A0A3Q3K7K5</accession>
<keyword evidence="10" id="KW-0472">Membrane</keyword>
<reference evidence="14" key="1">
    <citation type="submission" date="2025-08" db="UniProtKB">
        <authorList>
            <consortium name="Ensembl"/>
        </authorList>
    </citation>
    <scope>IDENTIFICATION</scope>
</reference>
<dbReference type="CDD" id="cd06729">
    <property type="entry name" value="PDZ3_ZO1-like_domain"/>
    <property type="match status" value="1"/>
</dbReference>
<dbReference type="CDD" id="cd06728">
    <property type="entry name" value="PDZ2_ZO1-like_ds"/>
    <property type="match status" value="1"/>
</dbReference>
<dbReference type="InterPro" id="IPR008144">
    <property type="entry name" value="Guanylate_kin-like_dom"/>
</dbReference>
<dbReference type="SUPFAM" id="SSF52540">
    <property type="entry name" value="P-loop containing nucleoside triphosphate hydrolases"/>
    <property type="match status" value="1"/>
</dbReference>
<evidence type="ECO:0000256" key="11">
    <source>
        <dbReference type="SAM" id="MobiDB-lite"/>
    </source>
</evidence>
<dbReference type="SMART" id="SM00228">
    <property type="entry name" value="PDZ"/>
    <property type="match status" value="3"/>
</dbReference>
<feature type="region of interest" description="Disordered" evidence="11">
    <location>
        <begin position="117"/>
        <end position="308"/>
    </location>
</feature>
<evidence type="ECO:0000256" key="5">
    <source>
        <dbReference type="ARBA" id="ARBA00022443"/>
    </source>
</evidence>
<sequence>MKPPMVIFSFSPQNPVMEETVWEQYTVTLQRDSKMGFGIAVSGGRDNPNEESGETSIVVSDVLKGGPADGLLFEKDRVVQVNAVSMEGAIHSFAVQTLRKCGKVAKITIKRPRKVPVTVMNRPPSPDDRVFSNNFNDDYSYEQDRRSVYSGRDHSLERQRGRGGYMDSGYQTRDYDRRERGRSMERDLSPDRPYRRDGSRGRTLDREVSPDRRYRSEHVLDRDYSPDGRYHSPERRYRSERALDRDYSPELRYRPDVGVERGRERVSSEPKKYDQPQKQSGSRDRLDRSPSPAARPIPLPRPGRDHLEPLEKPVNVLLLKNHPNEEYGLRLGSQLFIKEMTSTGLASRDGNLQEGDIILKINGTVTENLSLSDAGKLIEKSRGKLQLLVQRDRRQVLIRIPQMADSDSDLDGEEPPKLKSSRSYPVEDPPNRLAKMGAMPTPFRAPVVTVAPKVQAPPKVLLKPSLEDQEVYGPNTVMVRFQKGDSVGLRLAGGNDVGIFVADVQDDSAAEQEGLRTGDQIMKVNNTDFRGMVREDAVLYLLEIPKGEDVTILAQSKPDVYKDILASGRGDSFFIRTHFEYEKEMPQSLPFTRGEIFKVTDTLYDGKLGNWLAIRTDKDNQLLEKGIIPNKSRADQMANVQNAARAASGNDRGDFWRLRGQRAAKKKDLRKSREDLSAAPVATRFPAYERVVLREAGFKRPLVIFGPISDAVNEKLANDMPNEFVIAKMEPKDAGSEKSSGVVRLNTIRQIIEQDCHALLDVTPKAVDTLNYTQWYPIVIFLNPDSKQGVKTMRNRLMPGSTRSARKLYEQAVRLRKTCSHLFTATIDLNSANDAWYGSVKDSIQEQQDRAVWVCEGKEDLDHQDDRMSYLSAMSADYLSMDSRLTSDYDDTADEGGAYTDNELDETLDEPQPVSAISRSSEPILPDELEIAQKHPDIYAVPVKLPKPNLSRPQPIGSSSNPEPQTASRPPYSETRGHEDEAEYRRQLADQAKRGYYDPQKYKDTEL</sequence>